<evidence type="ECO:0000313" key="2">
    <source>
        <dbReference type="EMBL" id="GAA2724021.1"/>
    </source>
</evidence>
<reference evidence="2 3" key="1">
    <citation type="journal article" date="2019" name="Int. J. Syst. Evol. Microbiol.">
        <title>The Global Catalogue of Microorganisms (GCM) 10K type strain sequencing project: providing services to taxonomists for standard genome sequencing and annotation.</title>
        <authorList>
            <consortium name="The Broad Institute Genomics Platform"/>
            <consortium name="The Broad Institute Genome Sequencing Center for Infectious Disease"/>
            <person name="Wu L."/>
            <person name="Ma J."/>
        </authorList>
    </citation>
    <scope>NUCLEOTIDE SEQUENCE [LARGE SCALE GENOMIC DNA]</scope>
    <source>
        <strain evidence="2 3">JCM 8201</strain>
    </source>
</reference>
<gene>
    <name evidence="2" type="ORF">GCM10010439_20680</name>
</gene>
<proteinExistence type="predicted"/>
<dbReference type="Proteomes" id="UP001501842">
    <property type="component" value="Unassembled WGS sequence"/>
</dbReference>
<dbReference type="EMBL" id="BAAATZ010000006">
    <property type="protein sequence ID" value="GAA2724021.1"/>
    <property type="molecule type" value="Genomic_DNA"/>
</dbReference>
<feature type="region of interest" description="Disordered" evidence="1">
    <location>
        <begin position="1"/>
        <end position="24"/>
    </location>
</feature>
<sequence length="92" mass="9979">MGEDRIGPASWEGPAHAPTATASAPTAAASLDAKRAVMISLFSEITAKWPESSTRINECESGPYIKKAECCIGSWLRLEYLSGNRFPVHKRT</sequence>
<organism evidence="2 3">
    <name type="scientific">Actinocorallia aurantiaca</name>
    <dbReference type="NCBI Taxonomy" id="46204"/>
    <lineage>
        <taxon>Bacteria</taxon>
        <taxon>Bacillati</taxon>
        <taxon>Actinomycetota</taxon>
        <taxon>Actinomycetes</taxon>
        <taxon>Streptosporangiales</taxon>
        <taxon>Thermomonosporaceae</taxon>
        <taxon>Actinocorallia</taxon>
    </lineage>
</organism>
<name>A0ABN3U4C6_9ACTN</name>
<feature type="compositionally biased region" description="Low complexity" evidence="1">
    <location>
        <begin position="14"/>
        <end position="24"/>
    </location>
</feature>
<keyword evidence="3" id="KW-1185">Reference proteome</keyword>
<evidence type="ECO:0000256" key="1">
    <source>
        <dbReference type="SAM" id="MobiDB-lite"/>
    </source>
</evidence>
<accession>A0ABN3U4C6</accession>
<comment type="caution">
    <text evidence="2">The sequence shown here is derived from an EMBL/GenBank/DDBJ whole genome shotgun (WGS) entry which is preliminary data.</text>
</comment>
<evidence type="ECO:0000313" key="3">
    <source>
        <dbReference type="Proteomes" id="UP001501842"/>
    </source>
</evidence>
<protein>
    <submittedName>
        <fullName evidence="2">Uncharacterized protein</fullName>
    </submittedName>
</protein>